<feature type="transmembrane region" description="Helical" evidence="2">
    <location>
        <begin position="178"/>
        <end position="198"/>
    </location>
</feature>
<dbReference type="Gene3D" id="1.20.58.1690">
    <property type="match status" value="1"/>
</dbReference>
<keyword evidence="5" id="KW-1185">Reference proteome</keyword>
<sequence length="805" mass="88627">MNDDAPQRTVTLAEAIGASSDAWLRVGFPGGSILRHDDNADTDKWVETGWRINVVTSELEVLCNGVFEPRDLVYEEESGILRRPALVVKPVEPHVAALTPASRPAQSSGTVEPSTPVAQGLPTSHGRASDLWKRTRSADPRDFRRWVRKRSSILLLVSWVLLAFCAGALVSTPPWHPVHLIGKWVVWLLVIPISYLLWRRSGLHAAAMMVITIMLGRSYYLYQAMGIVKPPEMSHAASAHPGESSQDGRVAAEPVHVSEAPPPPPLASQPDRPPFSRSPDGKFTVEIYDDVQQGPLILVTENGDHLFEQPSMGYLLDAHWSPNGRYLALNERRANSGDYLWIMDLQRQDVLKKPDDELWRQMQVHCSDLLQREARKSWGAEVEGDKDWGTAAHWDGSGNLIAKVTVQFYGKSIPADRSGILEARVKLRMDHQGAALQRGSAIISEPIGGKWLKEGYKAYHEKGADALTVIAYEPARFGVVRSHAALHELDLNGISIGSADAADREGGIRIDLPLRAGKLASMEYWEPSPENFSWSTPPSRVRLDEPGLHIVARGGSEARAWVALLKSLASRPAAPPAATIPSGGAPVVTPAAATPPAASPTANPFPGEKYPQTRQRLLTSAELKQWTNGAIRYAINEMFARHGATFAKEEIAGVFRAFAWYRPRAEIRFDIIEKDHFSDIERANLKELARARDLTAESGSTPATASNYRGRVGKLEARFTLIWGADGQVTGEYWHPGTNPVRKFRLAGTNTTEGSLTLQEFTRGQLTATLLLTKRADRGKVIWSGTMNNVDGRKLEVLMEKADAN</sequence>
<evidence type="ECO:0000256" key="2">
    <source>
        <dbReference type="SAM" id="Phobius"/>
    </source>
</evidence>
<dbReference type="EMBL" id="JAPDDT010000001">
    <property type="protein sequence ID" value="MCW1921190.1"/>
    <property type="molecule type" value="Genomic_DNA"/>
</dbReference>
<keyword evidence="2" id="KW-0472">Membrane</keyword>
<name>A0ABT3GC46_9BACT</name>
<dbReference type="RefSeq" id="WP_264485299.1">
    <property type="nucleotide sequence ID" value="NZ_JAPDDT010000001.1"/>
</dbReference>
<evidence type="ECO:0000313" key="5">
    <source>
        <dbReference type="Proteomes" id="UP001320876"/>
    </source>
</evidence>
<feature type="region of interest" description="Disordered" evidence="1">
    <location>
        <begin position="99"/>
        <end position="133"/>
    </location>
</feature>
<dbReference type="InterPro" id="IPR038434">
    <property type="entry name" value="YARHG_sf"/>
</dbReference>
<accession>A0ABT3GC46</accession>
<evidence type="ECO:0000259" key="3">
    <source>
        <dbReference type="SMART" id="SM01324"/>
    </source>
</evidence>
<reference evidence="4 5" key="1">
    <citation type="submission" date="2022-10" db="EMBL/GenBank/DDBJ databases">
        <title>Luteolibacter arcticus strain CCTCC AB 2014275, whole genome shotgun sequencing project.</title>
        <authorList>
            <person name="Zhao G."/>
            <person name="Shen L."/>
        </authorList>
    </citation>
    <scope>NUCLEOTIDE SEQUENCE [LARGE SCALE GENOMIC DNA]</scope>
    <source>
        <strain evidence="4 5">CCTCC AB 2014275</strain>
    </source>
</reference>
<protein>
    <submittedName>
        <fullName evidence="4">YARHG domain-containing protein</fullName>
    </submittedName>
</protein>
<keyword evidence="2" id="KW-1133">Transmembrane helix</keyword>
<feature type="transmembrane region" description="Helical" evidence="2">
    <location>
        <begin position="153"/>
        <end position="172"/>
    </location>
</feature>
<feature type="region of interest" description="Disordered" evidence="1">
    <location>
        <begin position="233"/>
        <end position="279"/>
    </location>
</feature>
<feature type="compositionally biased region" description="Low complexity" evidence="1">
    <location>
        <begin position="589"/>
        <end position="602"/>
    </location>
</feature>
<comment type="caution">
    <text evidence="4">The sequence shown here is derived from an EMBL/GenBank/DDBJ whole genome shotgun (WGS) entry which is preliminary data.</text>
</comment>
<gene>
    <name evidence="4" type="ORF">OKA05_01415</name>
</gene>
<dbReference type="InterPro" id="IPR025582">
    <property type="entry name" value="YARHG_dom"/>
</dbReference>
<organism evidence="4 5">
    <name type="scientific">Luteolibacter arcticus</name>
    <dbReference type="NCBI Taxonomy" id="1581411"/>
    <lineage>
        <taxon>Bacteria</taxon>
        <taxon>Pseudomonadati</taxon>
        <taxon>Verrucomicrobiota</taxon>
        <taxon>Verrucomicrobiia</taxon>
        <taxon>Verrucomicrobiales</taxon>
        <taxon>Verrucomicrobiaceae</taxon>
        <taxon>Luteolibacter</taxon>
    </lineage>
</organism>
<dbReference type="SUPFAM" id="SSF50993">
    <property type="entry name" value="Peptidase/esterase 'gauge' domain"/>
    <property type="match status" value="1"/>
</dbReference>
<feature type="domain" description="YARHG" evidence="3">
    <location>
        <begin position="610"/>
        <end position="693"/>
    </location>
</feature>
<dbReference type="Proteomes" id="UP001320876">
    <property type="component" value="Unassembled WGS sequence"/>
</dbReference>
<dbReference type="SMART" id="SM01324">
    <property type="entry name" value="YARHG"/>
    <property type="match status" value="1"/>
</dbReference>
<proteinExistence type="predicted"/>
<feature type="compositionally biased region" description="Pro residues" evidence="1">
    <location>
        <begin position="260"/>
        <end position="273"/>
    </location>
</feature>
<evidence type="ECO:0000313" key="4">
    <source>
        <dbReference type="EMBL" id="MCW1921190.1"/>
    </source>
</evidence>
<dbReference type="Pfam" id="PF13308">
    <property type="entry name" value="YARHG"/>
    <property type="match status" value="1"/>
</dbReference>
<keyword evidence="2" id="KW-0812">Transmembrane</keyword>
<feature type="transmembrane region" description="Helical" evidence="2">
    <location>
        <begin position="205"/>
        <end position="222"/>
    </location>
</feature>
<feature type="compositionally biased region" description="Polar residues" evidence="1">
    <location>
        <begin position="104"/>
        <end position="117"/>
    </location>
</feature>
<evidence type="ECO:0000256" key="1">
    <source>
        <dbReference type="SAM" id="MobiDB-lite"/>
    </source>
</evidence>
<feature type="region of interest" description="Disordered" evidence="1">
    <location>
        <begin position="589"/>
        <end position="610"/>
    </location>
</feature>